<proteinExistence type="predicted"/>
<sequence length="60" mass="6435">MSQEERDFRLGLTGLNSAERAARIRLLTEQVTQEAAAAKAALRAKRAGSDATQDTASESD</sequence>
<protein>
    <submittedName>
        <fullName evidence="1">Uncharacterized protein</fullName>
    </submittedName>
</protein>
<evidence type="ECO:0000313" key="1">
    <source>
        <dbReference type="EMBL" id="GEB54836.1"/>
    </source>
</evidence>
<evidence type="ECO:0000313" key="2">
    <source>
        <dbReference type="Proteomes" id="UP000315226"/>
    </source>
</evidence>
<dbReference type="RefSeq" id="WP_141292744.1">
    <property type="nucleotide sequence ID" value="NZ_BJMN01000004.1"/>
</dbReference>
<name>A0A4Y3RAU3_9ACTN</name>
<comment type="caution">
    <text evidence="1">The sequence shown here is derived from an EMBL/GenBank/DDBJ whole genome shotgun (WGS) entry which is preliminary data.</text>
</comment>
<dbReference type="OrthoDB" id="4338851at2"/>
<dbReference type="Proteomes" id="UP000315226">
    <property type="component" value="Unassembled WGS sequence"/>
</dbReference>
<dbReference type="EMBL" id="BJMN01000004">
    <property type="protein sequence ID" value="GEB54836.1"/>
    <property type="molecule type" value="Genomic_DNA"/>
</dbReference>
<keyword evidence="2" id="KW-1185">Reference proteome</keyword>
<gene>
    <name evidence="1" type="ORF">SGA01_04410</name>
</gene>
<organism evidence="1 2">
    <name type="scientific">Streptomyces gardneri</name>
    <dbReference type="NCBI Taxonomy" id="66892"/>
    <lineage>
        <taxon>Bacteria</taxon>
        <taxon>Bacillati</taxon>
        <taxon>Actinomycetota</taxon>
        <taxon>Actinomycetes</taxon>
        <taxon>Kitasatosporales</taxon>
        <taxon>Streptomycetaceae</taxon>
        <taxon>Streptomyces</taxon>
    </lineage>
</organism>
<dbReference type="AlphaFoldDB" id="A0A4Y3RAU3"/>
<accession>A0A4Y3RAU3</accession>
<reference evidence="1 2" key="1">
    <citation type="submission" date="2019-06" db="EMBL/GenBank/DDBJ databases">
        <title>Whole genome shotgun sequence of Streptomyces gardneri NBRC 12865.</title>
        <authorList>
            <person name="Hosoyama A."/>
            <person name="Uohara A."/>
            <person name="Ohji S."/>
            <person name="Ichikawa N."/>
        </authorList>
    </citation>
    <scope>NUCLEOTIDE SEQUENCE [LARGE SCALE GENOMIC DNA]</scope>
    <source>
        <strain evidence="1 2">NBRC 12865</strain>
    </source>
</reference>